<keyword evidence="2" id="KW-0413">Isomerase</keyword>
<dbReference type="GO" id="GO:0016853">
    <property type="term" value="F:isomerase activity"/>
    <property type="evidence" value="ECO:0007669"/>
    <property type="project" value="UniProtKB-KW"/>
</dbReference>
<dbReference type="InterPro" id="IPR034660">
    <property type="entry name" value="DinB/YfiT-like"/>
</dbReference>
<comment type="caution">
    <text evidence="2">The sequence shown here is derived from an EMBL/GenBank/DDBJ whole genome shotgun (WGS) entry which is preliminary data.</text>
</comment>
<evidence type="ECO:0000259" key="1">
    <source>
        <dbReference type="Pfam" id="PF11716"/>
    </source>
</evidence>
<dbReference type="RefSeq" id="WP_170195181.1">
    <property type="nucleotide sequence ID" value="NZ_JABBNB010000015.1"/>
</dbReference>
<dbReference type="Proteomes" id="UP000550729">
    <property type="component" value="Unassembled WGS sequence"/>
</dbReference>
<organism evidence="2 3">
    <name type="scientific">Gordonia asplenii</name>
    <dbReference type="NCBI Taxonomy" id="2725283"/>
    <lineage>
        <taxon>Bacteria</taxon>
        <taxon>Bacillati</taxon>
        <taxon>Actinomycetota</taxon>
        <taxon>Actinomycetes</taxon>
        <taxon>Mycobacteriales</taxon>
        <taxon>Gordoniaceae</taxon>
        <taxon>Gordonia</taxon>
    </lineage>
</organism>
<evidence type="ECO:0000313" key="3">
    <source>
        <dbReference type="Proteomes" id="UP000550729"/>
    </source>
</evidence>
<dbReference type="InterPro" id="IPR024344">
    <property type="entry name" value="MDMPI_metal-binding"/>
</dbReference>
<dbReference type="EMBL" id="JABBNB010000015">
    <property type="protein sequence ID" value="NMO02678.1"/>
    <property type="molecule type" value="Genomic_DNA"/>
</dbReference>
<keyword evidence="2" id="KW-0670">Pyruvate</keyword>
<dbReference type="NCBIfam" id="TIGR03083">
    <property type="entry name" value="maleylpyruvate isomerase family mycothiol-dependent enzyme"/>
    <property type="match status" value="1"/>
</dbReference>
<dbReference type="SUPFAM" id="SSF109854">
    <property type="entry name" value="DinB/YfiT-like putative metalloenzymes"/>
    <property type="match status" value="1"/>
</dbReference>
<dbReference type="InterPro" id="IPR017517">
    <property type="entry name" value="Maleyloyr_isom"/>
</dbReference>
<name>A0A848L4Y9_9ACTN</name>
<sequence>MRATTSETWRIVHDERLRLVDDLAHMRDEAWQTPSLCPGWTVHDVLAHLVDSATTTRIGFVRRMIAAGFDFDCDNARGVERNRSADPADTLDAMRRAASLTCTPPAALATRLVEAFVHGEDIRRPLGIAQRYPQQAVVDALTYQLKTSVTMGGGRQRADGVRLIATDVDFTHGSGAEVRGRAIDLLLAVSGRAVLPNIPS</sequence>
<proteinExistence type="predicted"/>
<accession>A0A848L4Y9</accession>
<dbReference type="AlphaFoldDB" id="A0A848L4Y9"/>
<evidence type="ECO:0000313" key="2">
    <source>
        <dbReference type="EMBL" id="NMO02678.1"/>
    </source>
</evidence>
<gene>
    <name evidence="2" type="ORF">HH308_15810</name>
</gene>
<protein>
    <submittedName>
        <fullName evidence="2">Maleylpyruvate isomerase family mycothiol-dependent enzyme</fullName>
    </submittedName>
</protein>
<reference evidence="2 3" key="1">
    <citation type="submission" date="2020-04" db="EMBL/GenBank/DDBJ databases">
        <title>Gordonia sp. nov. TBRC 11910.</title>
        <authorList>
            <person name="Suriyachadkun C."/>
        </authorList>
    </citation>
    <scope>NUCLEOTIDE SEQUENCE [LARGE SCALE GENOMIC DNA]</scope>
    <source>
        <strain evidence="2 3">TBRC 11910</strain>
    </source>
</reference>
<keyword evidence="3" id="KW-1185">Reference proteome</keyword>
<dbReference type="Gene3D" id="1.20.120.450">
    <property type="entry name" value="dinb family like domain"/>
    <property type="match status" value="1"/>
</dbReference>
<dbReference type="GO" id="GO:0046872">
    <property type="term" value="F:metal ion binding"/>
    <property type="evidence" value="ECO:0007669"/>
    <property type="project" value="InterPro"/>
</dbReference>
<feature type="domain" description="Mycothiol-dependent maleylpyruvate isomerase metal-binding" evidence="1">
    <location>
        <begin position="13"/>
        <end position="98"/>
    </location>
</feature>
<dbReference type="Pfam" id="PF11716">
    <property type="entry name" value="MDMPI_N"/>
    <property type="match status" value="1"/>
</dbReference>